<dbReference type="PANTHER" id="PTHR11060:SF0">
    <property type="entry name" value="PROTEIN MEMO1"/>
    <property type="match status" value="1"/>
</dbReference>
<organism evidence="3 5">
    <name type="scientific">Rotaria sordida</name>
    <dbReference type="NCBI Taxonomy" id="392033"/>
    <lineage>
        <taxon>Eukaryota</taxon>
        <taxon>Metazoa</taxon>
        <taxon>Spiralia</taxon>
        <taxon>Gnathifera</taxon>
        <taxon>Rotifera</taxon>
        <taxon>Eurotatoria</taxon>
        <taxon>Bdelloidea</taxon>
        <taxon>Philodinida</taxon>
        <taxon>Philodinidae</taxon>
        <taxon>Rotaria</taxon>
    </lineage>
</organism>
<evidence type="ECO:0000313" key="2">
    <source>
        <dbReference type="EMBL" id="CAF1045008.1"/>
    </source>
</evidence>
<dbReference type="Proteomes" id="UP000663889">
    <property type="component" value="Unassembled WGS sequence"/>
</dbReference>
<evidence type="ECO:0000313" key="3">
    <source>
        <dbReference type="EMBL" id="CAF3678423.1"/>
    </source>
</evidence>
<dbReference type="EMBL" id="CAJNOU010000607">
    <property type="protein sequence ID" value="CAF1045008.1"/>
    <property type="molecule type" value="Genomic_DNA"/>
</dbReference>
<sequence length="104" mass="12218">MSSNSLREALHAGSWYIADRNYLNHKRNDFQLIPILVNSLDSSKLQKHGQLLASYLCNPTYLFIISSDFCHWGRKFSYTQHNPSDGKIWQYMEKLEYTGMKIIE</sequence>
<evidence type="ECO:0000256" key="1">
    <source>
        <dbReference type="ARBA" id="ARBA00006315"/>
    </source>
</evidence>
<evidence type="ECO:0000313" key="5">
    <source>
        <dbReference type="Proteomes" id="UP000663823"/>
    </source>
</evidence>
<reference evidence="3" key="1">
    <citation type="submission" date="2021-02" db="EMBL/GenBank/DDBJ databases">
        <authorList>
            <person name="Nowell W R."/>
        </authorList>
    </citation>
    <scope>NUCLEOTIDE SEQUENCE</scope>
</reference>
<dbReference type="Proteomes" id="UP000663874">
    <property type="component" value="Unassembled WGS sequence"/>
</dbReference>
<gene>
    <name evidence="4" type="ORF">FNK824_LOCUS14370</name>
    <name evidence="3" type="ORF">OTI717_LOCUS11051</name>
    <name evidence="2" type="ORF">SEV965_LOCUS13035</name>
</gene>
<proteinExistence type="inferred from homology"/>
<evidence type="ECO:0008006" key="6">
    <source>
        <dbReference type="Google" id="ProtNLM"/>
    </source>
</evidence>
<comment type="similarity">
    <text evidence="1">Belongs to the MEMO1 family.</text>
</comment>
<dbReference type="PANTHER" id="PTHR11060">
    <property type="entry name" value="PROTEIN MEMO1"/>
    <property type="match status" value="1"/>
</dbReference>
<dbReference type="NCBIfam" id="TIGR04336">
    <property type="entry name" value="AmmeMemoSam_B"/>
    <property type="match status" value="1"/>
</dbReference>
<dbReference type="Gene3D" id="3.40.830.10">
    <property type="entry name" value="LigB-like"/>
    <property type="match status" value="1"/>
</dbReference>
<dbReference type="AlphaFoldDB" id="A0A818T8S8"/>
<dbReference type="Proteomes" id="UP000663823">
    <property type="component" value="Unassembled WGS sequence"/>
</dbReference>
<protein>
    <recommendedName>
        <fullName evidence="6">Protein MEMO1</fullName>
    </recommendedName>
</protein>
<dbReference type="Pfam" id="PF01875">
    <property type="entry name" value="Memo"/>
    <property type="match status" value="1"/>
</dbReference>
<dbReference type="EMBL" id="CAJOAX010001032">
    <property type="protein sequence ID" value="CAF3678423.1"/>
    <property type="molecule type" value="Genomic_DNA"/>
</dbReference>
<name>A0A818T8S8_9BILA</name>
<dbReference type="EMBL" id="CAJOBE010001977">
    <property type="protein sequence ID" value="CAF3789770.1"/>
    <property type="molecule type" value="Genomic_DNA"/>
</dbReference>
<accession>A0A818T8S8</accession>
<comment type="caution">
    <text evidence="3">The sequence shown here is derived from an EMBL/GenBank/DDBJ whole genome shotgun (WGS) entry which is preliminary data.</text>
</comment>
<dbReference type="InterPro" id="IPR002737">
    <property type="entry name" value="MEMO1_fam"/>
</dbReference>
<evidence type="ECO:0000313" key="4">
    <source>
        <dbReference type="EMBL" id="CAF3789770.1"/>
    </source>
</evidence>